<keyword evidence="9 18" id="KW-0863">Zinc-finger</keyword>
<dbReference type="GO" id="GO:0010276">
    <property type="term" value="F:phytol kinase activity"/>
    <property type="evidence" value="ECO:0007669"/>
    <property type="project" value="UniProtKB-EC"/>
</dbReference>
<evidence type="ECO:0000313" key="21">
    <source>
        <dbReference type="Proteomes" id="UP001362999"/>
    </source>
</evidence>
<evidence type="ECO:0000256" key="7">
    <source>
        <dbReference type="ARBA" id="ARBA00022692"/>
    </source>
</evidence>
<comment type="catalytic activity">
    <reaction evidence="17">
        <text>phytol + CTP = phytyl phosphate + CDP + H(+)</text>
        <dbReference type="Rhea" id="RHEA:38055"/>
        <dbReference type="ChEBI" id="CHEBI:15378"/>
        <dbReference type="ChEBI" id="CHEBI:17327"/>
        <dbReference type="ChEBI" id="CHEBI:37563"/>
        <dbReference type="ChEBI" id="CHEBI:58069"/>
        <dbReference type="ChEBI" id="CHEBI:75483"/>
        <dbReference type="EC" id="2.7.1.182"/>
    </reaction>
</comment>
<evidence type="ECO:0000256" key="14">
    <source>
        <dbReference type="ARBA" id="ARBA00023136"/>
    </source>
</evidence>
<accession>A0AAW0DYC7</accession>
<reference evidence="20 21" key="1">
    <citation type="journal article" date="2024" name="J Genomics">
        <title>Draft genome sequencing and assembly of Favolaschia claudopus CIRM-BRFM 2984 isolated from oak limbs.</title>
        <authorList>
            <person name="Navarro D."/>
            <person name="Drula E."/>
            <person name="Chaduli D."/>
            <person name="Cazenave R."/>
            <person name="Ahrendt S."/>
            <person name="Wang J."/>
            <person name="Lipzen A."/>
            <person name="Daum C."/>
            <person name="Barry K."/>
            <person name="Grigoriev I.V."/>
            <person name="Favel A."/>
            <person name="Rosso M.N."/>
            <person name="Martin F."/>
        </authorList>
    </citation>
    <scope>NUCLEOTIDE SEQUENCE [LARGE SCALE GENOMIC DNA]</scope>
    <source>
        <strain evidence="20 21">CIRM-BRFM 2984</strain>
    </source>
</reference>
<evidence type="ECO:0000256" key="5">
    <source>
        <dbReference type="ARBA" id="ARBA00022640"/>
    </source>
</evidence>
<organism evidence="20 21">
    <name type="scientific">Favolaschia claudopus</name>
    <dbReference type="NCBI Taxonomy" id="2862362"/>
    <lineage>
        <taxon>Eukaryota</taxon>
        <taxon>Fungi</taxon>
        <taxon>Dikarya</taxon>
        <taxon>Basidiomycota</taxon>
        <taxon>Agaricomycotina</taxon>
        <taxon>Agaricomycetes</taxon>
        <taxon>Agaricomycetidae</taxon>
        <taxon>Agaricales</taxon>
        <taxon>Marasmiineae</taxon>
        <taxon>Mycenaceae</taxon>
        <taxon>Favolaschia</taxon>
    </lineage>
</organism>
<comment type="subcellular location">
    <subcellularLocation>
        <location evidence="1">Membrane</location>
        <topology evidence="1">Multi-pass membrane protein</topology>
    </subcellularLocation>
    <subcellularLocation>
        <location evidence="2">Plastid</location>
        <location evidence="2">Chloroplast</location>
    </subcellularLocation>
</comment>
<evidence type="ECO:0000256" key="13">
    <source>
        <dbReference type="ARBA" id="ARBA00022989"/>
    </source>
</evidence>
<gene>
    <name evidence="20" type="ORF">R3P38DRAFT_3546874</name>
</gene>
<evidence type="ECO:0000256" key="4">
    <source>
        <dbReference type="ARBA" id="ARBA00022528"/>
    </source>
</evidence>
<dbReference type="Gene3D" id="6.10.140.2220">
    <property type="match status" value="1"/>
</dbReference>
<keyword evidence="7" id="KW-0812">Transmembrane</keyword>
<proteinExistence type="inferred from homology"/>
<evidence type="ECO:0000256" key="1">
    <source>
        <dbReference type="ARBA" id="ARBA00004141"/>
    </source>
</evidence>
<dbReference type="Pfam" id="PF01753">
    <property type="entry name" value="zf-MYND"/>
    <property type="match status" value="1"/>
</dbReference>
<evidence type="ECO:0000313" key="20">
    <source>
        <dbReference type="EMBL" id="KAK7057879.1"/>
    </source>
</evidence>
<keyword evidence="13" id="KW-1133">Transmembrane helix</keyword>
<feature type="domain" description="MYND-type" evidence="19">
    <location>
        <begin position="418"/>
        <end position="460"/>
    </location>
</feature>
<sequence length="624" mass="69485">MHPALHIDAIKTLPPSFRRLVAAACNKNCSVDDVNRLRVCLATQNLPRRHQIAFLPAFFVHLDLERLPSPETNEISGSSMDDILRAVLSINSVTHLEIPSGAGVFLWPRVWAWNQCIGTNWDRLDNPPERFRFGATIVRFATQFNLDDNTWHLISETPGFRAFVAETWKHAHEAGSVKDFEDVGAFIPEIGAKDPAHLSEFIDGAGGTVDDLASLLVAYTNSLANHTSASERMTHDTARLFNFLSAADNYRGNDADLHATPLSLLCQAFLRDGGLDALLSVLEMLVQCKVTYGPGLTFGTSFLTRVLVSVAGHVWLEAKLPRILQFLVTSATQAGSSDSFYQQAQWIVTWAIPMALVYWGTVAEMQFALKQVESAVSVEAFQSCLLFKDWEALVEIAEKRIAVLADQDFEEPRKCCDNLACNLISSKESFKRCARCKAFYYCSASCQKNDWQAGGHRAACRSYKSMTLNEDRSHLTVRDRDYLRALMHRDYTSNTETIYADQVKLMAAKPTSQALTVFDYSLVPMQITVHSATDSPLGSELMRGSEYSDLVARAVTSGGTLQLHLVKIFQAMQVRQWVALLRCADSSLYDGLKSLTVADLYEKDGDITERFALVLDEALKTVHS</sequence>
<protein>
    <recommendedName>
        <fullName evidence="16">phytol kinase</fullName>
        <ecNumber evidence="16">2.7.1.182</ecNumber>
    </recommendedName>
</protein>
<comment type="pathway">
    <text evidence="15">Cofactor biosynthesis; tocopherol biosynthesis.</text>
</comment>
<evidence type="ECO:0000256" key="2">
    <source>
        <dbReference type="ARBA" id="ARBA00004229"/>
    </source>
</evidence>
<dbReference type="InterPro" id="IPR039606">
    <property type="entry name" value="Phytol/farnesol_kinase"/>
</dbReference>
<evidence type="ECO:0000256" key="8">
    <source>
        <dbReference type="ARBA" id="ARBA00022723"/>
    </source>
</evidence>
<keyword evidence="21" id="KW-1185">Reference proteome</keyword>
<keyword evidence="8" id="KW-0479">Metal-binding</keyword>
<keyword evidence="14" id="KW-0472">Membrane</keyword>
<keyword evidence="6" id="KW-0808">Transferase</keyword>
<evidence type="ECO:0000256" key="10">
    <source>
        <dbReference type="ARBA" id="ARBA00022777"/>
    </source>
</evidence>
<dbReference type="GO" id="GO:0008270">
    <property type="term" value="F:zinc ion binding"/>
    <property type="evidence" value="ECO:0007669"/>
    <property type="project" value="UniProtKB-KW"/>
</dbReference>
<dbReference type="EMBL" id="JAWWNJ010000004">
    <property type="protein sequence ID" value="KAK7057879.1"/>
    <property type="molecule type" value="Genomic_DNA"/>
</dbReference>
<comment type="similarity">
    <text evidence="3">Belongs to the polyprenol kinase family.</text>
</comment>
<evidence type="ECO:0000256" key="16">
    <source>
        <dbReference type="ARBA" id="ARBA00039024"/>
    </source>
</evidence>
<name>A0AAW0DYC7_9AGAR</name>
<keyword evidence="11" id="KW-0862">Zinc</keyword>
<evidence type="ECO:0000256" key="18">
    <source>
        <dbReference type="PROSITE-ProRule" id="PRU00134"/>
    </source>
</evidence>
<keyword evidence="12" id="KW-0809">Transit peptide</keyword>
<dbReference type="PANTHER" id="PTHR32523">
    <property type="entry name" value="PHYTOL KINASE 1, CHLOROPLASTIC"/>
    <property type="match status" value="1"/>
</dbReference>
<dbReference type="EC" id="2.7.1.182" evidence="16"/>
<dbReference type="GO" id="GO:0016020">
    <property type="term" value="C:membrane"/>
    <property type="evidence" value="ECO:0007669"/>
    <property type="project" value="UniProtKB-SubCell"/>
</dbReference>
<comment type="caution">
    <text evidence="20">The sequence shown here is derived from an EMBL/GenBank/DDBJ whole genome shotgun (WGS) entry which is preliminary data.</text>
</comment>
<evidence type="ECO:0000259" key="19">
    <source>
        <dbReference type="PROSITE" id="PS50865"/>
    </source>
</evidence>
<dbReference type="PROSITE" id="PS50865">
    <property type="entry name" value="ZF_MYND_2"/>
    <property type="match status" value="1"/>
</dbReference>
<keyword evidence="4" id="KW-0150">Chloroplast</keyword>
<keyword evidence="5" id="KW-0934">Plastid</keyword>
<dbReference type="Proteomes" id="UP001362999">
    <property type="component" value="Unassembled WGS sequence"/>
</dbReference>
<dbReference type="InterPro" id="IPR002893">
    <property type="entry name" value="Znf_MYND"/>
</dbReference>
<evidence type="ECO:0000256" key="15">
    <source>
        <dbReference type="ARBA" id="ARBA00024015"/>
    </source>
</evidence>
<evidence type="ECO:0000256" key="3">
    <source>
        <dbReference type="ARBA" id="ARBA00010794"/>
    </source>
</evidence>
<evidence type="ECO:0000256" key="11">
    <source>
        <dbReference type="ARBA" id="ARBA00022833"/>
    </source>
</evidence>
<evidence type="ECO:0000256" key="9">
    <source>
        <dbReference type="ARBA" id="ARBA00022771"/>
    </source>
</evidence>
<evidence type="ECO:0000256" key="17">
    <source>
        <dbReference type="ARBA" id="ARBA00048889"/>
    </source>
</evidence>
<keyword evidence="10" id="KW-0418">Kinase</keyword>
<dbReference type="PANTHER" id="PTHR32523:SF8">
    <property type="entry name" value="DOLICHOL KINASE"/>
    <property type="match status" value="1"/>
</dbReference>
<dbReference type="SUPFAM" id="SSF144232">
    <property type="entry name" value="HIT/MYND zinc finger-like"/>
    <property type="match status" value="1"/>
</dbReference>
<evidence type="ECO:0000256" key="6">
    <source>
        <dbReference type="ARBA" id="ARBA00022679"/>
    </source>
</evidence>
<dbReference type="AlphaFoldDB" id="A0AAW0DYC7"/>
<evidence type="ECO:0000256" key="12">
    <source>
        <dbReference type="ARBA" id="ARBA00022946"/>
    </source>
</evidence>